<organism evidence="1 2">
    <name type="scientific">Maricaulis virginensis</name>
    <dbReference type="NCBI Taxonomy" id="144022"/>
    <lineage>
        <taxon>Bacteria</taxon>
        <taxon>Pseudomonadati</taxon>
        <taxon>Pseudomonadota</taxon>
        <taxon>Alphaproteobacteria</taxon>
        <taxon>Maricaulales</taxon>
        <taxon>Maricaulaceae</taxon>
        <taxon>Maricaulis</taxon>
    </lineage>
</organism>
<dbReference type="AlphaFoldDB" id="A0A9W6ILU0"/>
<dbReference type="EMBL" id="BSFE01000002">
    <property type="protein sequence ID" value="GLK51420.1"/>
    <property type="molecule type" value="Genomic_DNA"/>
</dbReference>
<protein>
    <submittedName>
        <fullName evidence="1">Uncharacterized protein</fullName>
    </submittedName>
</protein>
<comment type="caution">
    <text evidence="1">The sequence shown here is derived from an EMBL/GenBank/DDBJ whole genome shotgun (WGS) entry which is preliminary data.</text>
</comment>
<reference evidence="1" key="2">
    <citation type="submission" date="2023-01" db="EMBL/GenBank/DDBJ databases">
        <authorList>
            <person name="Sun Q."/>
            <person name="Evtushenko L."/>
        </authorList>
    </citation>
    <scope>NUCLEOTIDE SEQUENCE</scope>
    <source>
        <strain evidence="1">VKM B-1513</strain>
    </source>
</reference>
<dbReference type="Proteomes" id="UP001143486">
    <property type="component" value="Unassembled WGS sequence"/>
</dbReference>
<name>A0A9W6ILU0_9PROT</name>
<sequence length="176" mass="18671">MTLGGLHMTTQDESALGTGVLGADALAAANINPVTGLATDYLNHFNEVVMLMEMLPDMPDCAGDVLDWQPLDYCGHFRQSAFKDKDLAILAYAAAPRAVRAHLETLILQIDNAVIEAQDRLRAGSDEATCRAVASLATEEIKPLIAAASGTIHGREEGEDDFADETAQAGIDALFG</sequence>
<keyword evidence="2" id="KW-1185">Reference proteome</keyword>
<accession>A0A9W6ILU0</accession>
<evidence type="ECO:0000313" key="2">
    <source>
        <dbReference type="Proteomes" id="UP001143486"/>
    </source>
</evidence>
<evidence type="ECO:0000313" key="1">
    <source>
        <dbReference type="EMBL" id="GLK51420.1"/>
    </source>
</evidence>
<reference evidence="1" key="1">
    <citation type="journal article" date="2014" name="Int. J. Syst. Evol. Microbiol.">
        <title>Complete genome sequence of Corynebacterium casei LMG S-19264T (=DSM 44701T), isolated from a smear-ripened cheese.</title>
        <authorList>
            <consortium name="US DOE Joint Genome Institute (JGI-PGF)"/>
            <person name="Walter F."/>
            <person name="Albersmeier A."/>
            <person name="Kalinowski J."/>
            <person name="Ruckert C."/>
        </authorList>
    </citation>
    <scope>NUCLEOTIDE SEQUENCE</scope>
    <source>
        <strain evidence="1">VKM B-1513</strain>
    </source>
</reference>
<gene>
    <name evidence="1" type="ORF">GCM10017621_09280</name>
</gene>
<proteinExistence type="predicted"/>